<proteinExistence type="predicted"/>
<keyword evidence="2" id="KW-1133">Transmembrane helix</keyword>
<evidence type="ECO:0000313" key="5">
    <source>
        <dbReference type="Proteomes" id="UP000199604"/>
    </source>
</evidence>
<dbReference type="PROSITE" id="PS51257">
    <property type="entry name" value="PROKAR_LIPOPROTEIN"/>
    <property type="match status" value="1"/>
</dbReference>
<dbReference type="GO" id="GO:0015159">
    <property type="term" value="F:polysaccharide transmembrane transporter activity"/>
    <property type="evidence" value="ECO:0007669"/>
    <property type="project" value="InterPro"/>
</dbReference>
<keyword evidence="2" id="KW-0812">Transmembrane</keyword>
<protein>
    <submittedName>
        <fullName evidence="4">Polysaccharide export outer membrane protein</fullName>
    </submittedName>
</protein>
<evidence type="ECO:0000313" key="4">
    <source>
        <dbReference type="EMBL" id="SFB20495.1"/>
    </source>
</evidence>
<evidence type="ECO:0000259" key="3">
    <source>
        <dbReference type="Pfam" id="PF02563"/>
    </source>
</evidence>
<feature type="transmembrane region" description="Helical" evidence="2">
    <location>
        <begin position="249"/>
        <end position="269"/>
    </location>
</feature>
<dbReference type="AlphaFoldDB" id="A0A1I0Z4F3"/>
<dbReference type="InterPro" id="IPR003715">
    <property type="entry name" value="Poly_export_N"/>
</dbReference>
<dbReference type="Proteomes" id="UP000199604">
    <property type="component" value="Unassembled WGS sequence"/>
</dbReference>
<evidence type="ECO:0000256" key="2">
    <source>
        <dbReference type="SAM" id="Phobius"/>
    </source>
</evidence>
<keyword evidence="2" id="KW-0472">Membrane</keyword>
<name>A0A1I0Z4F3_9FLAO</name>
<accession>A0A1I0Z4F3</accession>
<organism evidence="4 5">
    <name type="scientific">Flavobacterium swingsii</name>
    <dbReference type="NCBI Taxonomy" id="498292"/>
    <lineage>
        <taxon>Bacteria</taxon>
        <taxon>Pseudomonadati</taxon>
        <taxon>Bacteroidota</taxon>
        <taxon>Flavobacteriia</taxon>
        <taxon>Flavobacteriales</taxon>
        <taxon>Flavobacteriaceae</taxon>
        <taxon>Flavobacterium</taxon>
    </lineage>
</organism>
<reference evidence="5" key="1">
    <citation type="submission" date="2016-10" db="EMBL/GenBank/DDBJ databases">
        <authorList>
            <person name="Varghese N."/>
            <person name="Submissions S."/>
        </authorList>
    </citation>
    <scope>NUCLEOTIDE SEQUENCE [LARGE SCALE GENOMIC DNA]</scope>
    <source>
        <strain evidence="5">DSM 21789</strain>
    </source>
</reference>
<dbReference type="Gene3D" id="3.10.560.10">
    <property type="entry name" value="Outer membrane lipoprotein wza domain like"/>
    <property type="match status" value="1"/>
</dbReference>
<dbReference type="PANTHER" id="PTHR33619">
    <property type="entry name" value="POLYSACCHARIDE EXPORT PROTEIN GFCE-RELATED"/>
    <property type="match status" value="1"/>
</dbReference>
<feature type="domain" description="Polysaccharide export protein N-terminal" evidence="3">
    <location>
        <begin position="55"/>
        <end position="149"/>
    </location>
</feature>
<dbReference type="Gene3D" id="3.30.1950.10">
    <property type="entry name" value="wza like domain"/>
    <property type="match status" value="1"/>
</dbReference>
<dbReference type="Pfam" id="PF02563">
    <property type="entry name" value="Poly_export"/>
    <property type="match status" value="1"/>
</dbReference>
<dbReference type="InterPro" id="IPR049712">
    <property type="entry name" value="Poly_export"/>
</dbReference>
<keyword evidence="1" id="KW-0732">Signal</keyword>
<dbReference type="EMBL" id="FOJT01000005">
    <property type="protein sequence ID" value="SFB20495.1"/>
    <property type="molecule type" value="Genomic_DNA"/>
</dbReference>
<gene>
    <name evidence="4" type="ORF">SAMN05660845_2015</name>
</gene>
<dbReference type="PANTHER" id="PTHR33619:SF3">
    <property type="entry name" value="POLYSACCHARIDE EXPORT PROTEIN GFCE-RELATED"/>
    <property type="match status" value="1"/>
</dbReference>
<evidence type="ECO:0000256" key="1">
    <source>
        <dbReference type="ARBA" id="ARBA00022729"/>
    </source>
</evidence>
<keyword evidence="5" id="KW-1185">Reference proteome</keyword>
<sequence>MFPKLSLKMNKIYSFCAFVVLFLFASCIPNKDLLYLQNKNNSSQESAVTPVVLKPYRAQVNDVLSVRIKALDQKLVEMFNPATSAGTQTNSSDGLYFDGFSVNDHGDIRVPVLGEVNVLGLTLDEIRLKVEKQLLEEYFNKEADIFVTVKLAGMRYTVNGEISSPGTKVLFQDKVTILEAIANSGDITMVGNRKDVMVVRQYPHGTEMHTIDLTSSEALKSPYYYVQPNDFIYIKPLKQKSWGTGVNGLQSFTAIFTAFTLLMTTFLLLKK</sequence>
<dbReference type="STRING" id="498292.SAMN05660845_2015"/>